<keyword evidence="5 14" id="KW-0347">Helicase</keyword>
<keyword evidence="9" id="KW-0234">DNA repair</keyword>
<evidence type="ECO:0000256" key="4">
    <source>
        <dbReference type="ARBA" id="ARBA00022801"/>
    </source>
</evidence>
<keyword evidence="18" id="KW-1185">Reference proteome</keyword>
<evidence type="ECO:0000256" key="5">
    <source>
        <dbReference type="ARBA" id="ARBA00022806"/>
    </source>
</evidence>
<keyword evidence="1" id="KW-0540">Nuclease</keyword>
<keyword evidence="10" id="KW-0413">Isomerase</keyword>
<dbReference type="InterPro" id="IPR014016">
    <property type="entry name" value="UvrD-like_ATP-bd"/>
</dbReference>
<dbReference type="InterPro" id="IPR014017">
    <property type="entry name" value="DNA_helicase_UvrD-like_C"/>
</dbReference>
<name>A0A1Y6K658_9CHLR</name>
<dbReference type="PROSITE" id="PS51198">
    <property type="entry name" value="UVRD_HELICASE_ATP_BIND"/>
    <property type="match status" value="1"/>
</dbReference>
<accession>A0A1Y6K658</accession>
<feature type="domain" description="UvrD-like helicase ATP-binding" evidence="15">
    <location>
        <begin position="12"/>
        <end position="451"/>
    </location>
</feature>
<reference evidence="18" key="1">
    <citation type="submission" date="2017-05" db="EMBL/GenBank/DDBJ databases">
        <authorList>
            <person name="Kirkegaard R."/>
            <person name="Mcilroy J S."/>
        </authorList>
    </citation>
    <scope>NUCLEOTIDE SEQUENCE [LARGE SCALE GENOMIC DNA]</scope>
</reference>
<dbReference type="GO" id="GO:0005829">
    <property type="term" value="C:cytosol"/>
    <property type="evidence" value="ECO:0007669"/>
    <property type="project" value="TreeGrafter"/>
</dbReference>
<dbReference type="InterPro" id="IPR000212">
    <property type="entry name" value="DNA_helicase_UvrD/REP"/>
</dbReference>
<dbReference type="PANTHER" id="PTHR11070:SF48">
    <property type="entry name" value="ATP-DEPENDENT HELICASE_NUCLEASE SUBUNIT A"/>
    <property type="match status" value="1"/>
</dbReference>
<keyword evidence="3" id="KW-0227">DNA damage</keyword>
<dbReference type="SUPFAM" id="SSF52540">
    <property type="entry name" value="P-loop containing nucleoside triphosphate hydrolases"/>
    <property type="match status" value="1"/>
</dbReference>
<dbReference type="Gene3D" id="3.90.320.10">
    <property type="match status" value="1"/>
</dbReference>
<dbReference type="InterPro" id="IPR011335">
    <property type="entry name" value="Restrct_endonuc-II-like"/>
</dbReference>
<dbReference type="GO" id="GO:0043138">
    <property type="term" value="F:3'-5' DNA helicase activity"/>
    <property type="evidence" value="ECO:0007669"/>
    <property type="project" value="UniProtKB-EC"/>
</dbReference>
<evidence type="ECO:0000256" key="12">
    <source>
        <dbReference type="ARBA" id="ARBA00034808"/>
    </source>
</evidence>
<dbReference type="PROSITE" id="PS51217">
    <property type="entry name" value="UVRD_HELICASE_CTER"/>
    <property type="match status" value="1"/>
</dbReference>
<feature type="domain" description="UvrD-like helicase C-terminal" evidence="16">
    <location>
        <begin position="468"/>
        <end position="753"/>
    </location>
</feature>
<dbReference type="GO" id="GO:0033202">
    <property type="term" value="C:DNA helicase complex"/>
    <property type="evidence" value="ECO:0007669"/>
    <property type="project" value="TreeGrafter"/>
</dbReference>
<comment type="catalytic activity">
    <reaction evidence="13">
        <text>ATP + H2O = ADP + phosphate + H(+)</text>
        <dbReference type="Rhea" id="RHEA:13065"/>
        <dbReference type="ChEBI" id="CHEBI:15377"/>
        <dbReference type="ChEBI" id="CHEBI:15378"/>
        <dbReference type="ChEBI" id="CHEBI:30616"/>
        <dbReference type="ChEBI" id="CHEBI:43474"/>
        <dbReference type="ChEBI" id="CHEBI:456216"/>
        <dbReference type="EC" id="5.6.2.4"/>
    </reaction>
</comment>
<evidence type="ECO:0000256" key="11">
    <source>
        <dbReference type="ARBA" id="ARBA00034617"/>
    </source>
</evidence>
<dbReference type="EMBL" id="LT859958">
    <property type="protein sequence ID" value="SMX55123.1"/>
    <property type="molecule type" value="Genomic_DNA"/>
</dbReference>
<evidence type="ECO:0000256" key="9">
    <source>
        <dbReference type="ARBA" id="ARBA00023204"/>
    </source>
</evidence>
<organism evidence="17 18">
    <name type="scientific">Candidatus Brevifilum fermentans</name>
    <dbReference type="NCBI Taxonomy" id="1986204"/>
    <lineage>
        <taxon>Bacteria</taxon>
        <taxon>Bacillati</taxon>
        <taxon>Chloroflexota</taxon>
        <taxon>Anaerolineae</taxon>
        <taxon>Anaerolineales</taxon>
        <taxon>Anaerolineaceae</taxon>
        <taxon>Candidatus Brevifilum</taxon>
    </lineage>
</organism>
<dbReference type="GO" id="GO:0000725">
    <property type="term" value="P:recombinational repair"/>
    <property type="evidence" value="ECO:0007669"/>
    <property type="project" value="TreeGrafter"/>
</dbReference>
<keyword evidence="4 14" id="KW-0378">Hydrolase</keyword>
<evidence type="ECO:0000256" key="8">
    <source>
        <dbReference type="ARBA" id="ARBA00023125"/>
    </source>
</evidence>
<dbReference type="InterPro" id="IPR011604">
    <property type="entry name" value="PDDEXK-like_dom_sf"/>
</dbReference>
<dbReference type="EC" id="5.6.2.4" evidence="12"/>
<dbReference type="Gene3D" id="1.10.486.10">
    <property type="entry name" value="PCRA, domain 4"/>
    <property type="match status" value="1"/>
</dbReference>
<evidence type="ECO:0000256" key="2">
    <source>
        <dbReference type="ARBA" id="ARBA00022741"/>
    </source>
</evidence>
<evidence type="ECO:0000259" key="15">
    <source>
        <dbReference type="PROSITE" id="PS51198"/>
    </source>
</evidence>
<dbReference type="PANTHER" id="PTHR11070">
    <property type="entry name" value="UVRD / RECB / PCRA DNA HELICASE FAMILY MEMBER"/>
    <property type="match status" value="1"/>
</dbReference>
<keyword evidence="8" id="KW-0238">DNA-binding</keyword>
<evidence type="ECO:0000259" key="16">
    <source>
        <dbReference type="PROSITE" id="PS51217"/>
    </source>
</evidence>
<dbReference type="KEGG" id="abat:CFX1CAM_2058"/>
<evidence type="ECO:0000256" key="13">
    <source>
        <dbReference type="ARBA" id="ARBA00048988"/>
    </source>
</evidence>
<protein>
    <recommendedName>
        <fullName evidence="12">DNA 3'-5' helicase</fullName>
        <ecNumber evidence="12">5.6.2.4</ecNumber>
    </recommendedName>
</protein>
<dbReference type="Pfam" id="PF00580">
    <property type="entry name" value="UvrD-helicase"/>
    <property type="match status" value="1"/>
</dbReference>
<evidence type="ECO:0000256" key="10">
    <source>
        <dbReference type="ARBA" id="ARBA00023235"/>
    </source>
</evidence>
<sequence>MMTDPHIKKILDTLNPQQYLAATVRGRDVVATAGAGSGKTKTLVARYTSLLAEGIPPRRIAAITFSIKAAREMRSRVRETLYELQQDATTEEDRQKWLALSAQMDAARISTIHSLCAEILRAHPAESGIDPRFGIVDESLAAALRLQAVEDTLKALVDEESYAPLLTNIPLFDLRPMLKDLLNRRLEADEAINQQADHLTVITQMLKEAMHNPIIKDAISALRGTSLDELTSDAGENLAGMVQNLLTMWDEAERAMDRSDLFGCAAALYQARRSYMKLNIGTKGDTKEIIQELRTNFDLLINPSTGGKEAVDQAPDPKIETLFSELRLLLQNAYVTLCQNYQNLLHARQALDFDDLEQGALQLLHNHAIRQHWQNELDAILVDEFQDTNRRQQGIIEALAGPPGRLFIVGDMRQSIYRFRQADVTVFKQVQDRIRAAGGQVIDLPLTYRTHQPLLLAIDDLLSPVIGTQPDPARDYYVPYSTMKAHRQEPPEGIQPPHIELVIGTAENAETARQKAAQALAVRLLQLKEEGQVQTWDEVALLFRASTGYADYETALEEASIPFVTVAGRGFYDRPEIRDLINILRALADPLDDLAFAGLLRSPAFGLSDSALFLLRQSGLPYWEALQADLSVLNTQDCERAHRTLEIVSQLLPLVDRIPVAELLPKIVNATQYRAILAAADVKDNSQGASTTGGRLWRNLDKLLADALASEELRVRNYLDMIETLNDAGAREGEASAEAQGAVQLMTIHKAKGLEFKVVILAAARREPRSPGELVYLFEELGMAFKLDPPPMLYNLSKHFDKDQNAMEQLRLLYVALTRAEDKLIISAHATQNEEGKLSFRAWGKMLSEGLGLKSEDIHLADGEPFEFRTPSNQPLRVWCLSDAHPVPEIFLPDEVGETLEVSKYIPLYHPIQISDLEPASDEGEEQVDPPSWWSINQDSAQIGKILGTMVHKALERWRFPGETGFEQMLGTVALRAGIVQEDQRSELIQQAILLLERLRAHPLWGQINTSAKRLHEVPYTLQVGGKTDNRIIDLIYQDDEGWKIVEFKTDTIQKPGEKAELMSLYAPQVQRYRRAFKQLMGIDAQASLCFLDDHGRVGLESIW</sequence>
<evidence type="ECO:0000313" key="18">
    <source>
        <dbReference type="Proteomes" id="UP000195514"/>
    </source>
</evidence>
<feature type="binding site" evidence="14">
    <location>
        <begin position="33"/>
        <end position="40"/>
    </location>
    <ligand>
        <name>ATP</name>
        <dbReference type="ChEBI" id="CHEBI:30616"/>
    </ligand>
</feature>
<dbReference type="GO" id="GO:0004527">
    <property type="term" value="F:exonuclease activity"/>
    <property type="evidence" value="ECO:0007669"/>
    <property type="project" value="UniProtKB-KW"/>
</dbReference>
<evidence type="ECO:0000256" key="14">
    <source>
        <dbReference type="PROSITE-ProRule" id="PRU00560"/>
    </source>
</evidence>
<keyword evidence="2 14" id="KW-0547">Nucleotide-binding</keyword>
<comment type="catalytic activity">
    <reaction evidence="11">
        <text>Couples ATP hydrolysis with the unwinding of duplex DNA by translocating in the 3'-5' direction.</text>
        <dbReference type="EC" id="5.6.2.4"/>
    </reaction>
</comment>
<dbReference type="InterPro" id="IPR038726">
    <property type="entry name" value="PDDEXK_AddAB-type"/>
</dbReference>
<evidence type="ECO:0000256" key="7">
    <source>
        <dbReference type="ARBA" id="ARBA00022840"/>
    </source>
</evidence>
<dbReference type="Pfam" id="PF13361">
    <property type="entry name" value="UvrD_C"/>
    <property type="match status" value="1"/>
</dbReference>
<keyword evidence="6" id="KW-0269">Exonuclease</keyword>
<gene>
    <name evidence="17" type="ORF">CFX1CAM_2058</name>
</gene>
<evidence type="ECO:0000256" key="6">
    <source>
        <dbReference type="ARBA" id="ARBA00022839"/>
    </source>
</evidence>
<evidence type="ECO:0000256" key="3">
    <source>
        <dbReference type="ARBA" id="ARBA00022763"/>
    </source>
</evidence>
<evidence type="ECO:0000313" key="17">
    <source>
        <dbReference type="EMBL" id="SMX55123.1"/>
    </source>
</evidence>
<dbReference type="Proteomes" id="UP000195514">
    <property type="component" value="Chromosome I"/>
</dbReference>
<proteinExistence type="predicted"/>
<dbReference type="Gene3D" id="3.40.50.300">
    <property type="entry name" value="P-loop containing nucleotide triphosphate hydrolases"/>
    <property type="match status" value="4"/>
</dbReference>
<dbReference type="GO" id="GO:0005524">
    <property type="term" value="F:ATP binding"/>
    <property type="evidence" value="ECO:0007669"/>
    <property type="project" value="UniProtKB-UniRule"/>
</dbReference>
<keyword evidence="7 14" id="KW-0067">ATP-binding</keyword>
<dbReference type="GO" id="GO:0003677">
    <property type="term" value="F:DNA binding"/>
    <property type="evidence" value="ECO:0007669"/>
    <property type="project" value="UniProtKB-KW"/>
</dbReference>
<dbReference type="InterPro" id="IPR027417">
    <property type="entry name" value="P-loop_NTPase"/>
</dbReference>
<dbReference type="AlphaFoldDB" id="A0A1Y6K658"/>
<evidence type="ECO:0000256" key="1">
    <source>
        <dbReference type="ARBA" id="ARBA00022722"/>
    </source>
</evidence>
<dbReference type="Pfam" id="PF12705">
    <property type="entry name" value="PDDEXK_1"/>
    <property type="match status" value="1"/>
</dbReference>
<dbReference type="SUPFAM" id="SSF52980">
    <property type="entry name" value="Restriction endonuclease-like"/>
    <property type="match status" value="1"/>
</dbReference>